<dbReference type="Proteomes" id="UP001153069">
    <property type="component" value="Unassembled WGS sequence"/>
</dbReference>
<dbReference type="GO" id="GO:0051999">
    <property type="term" value="P:mannosyl-inositol phosphorylceramide biosynthetic process"/>
    <property type="evidence" value="ECO:0007669"/>
    <property type="project" value="TreeGrafter"/>
</dbReference>
<keyword evidence="1" id="KW-0808">Transferase</keyword>
<sequence length="431" mass="49516">MSTTSTSKSDTKSQHGTTTKRIRILGNAIVAVALIAFTNSTRVNLQEFLTDVLEAFEEEPNNGQLYNSRKLDITTDDAAINCIGKKNVGDDGLITIPLQTITNGDDYPIECPAPLTPIYNYIPNRTALANNETSLPAPRRIPRIIHMSMKSRCAPQDLVETFERWKHQFPFHEIYFHDDKAVDALLDAYDWHEFPHLTKMMRCVKFKGAMKIDVWRMLVVYKYGGIYTDVDNRPSDALNEHSPIKVDDDAFFLSDGWNRPSQWFFAMTPKHPIAYFTVHEILSRLHALENIGNPKVVFVTGPDALKHGYGQAMLWGVDEKRNKKQDIYAEGLHVGIQNFTASKRRNGDDYMIPQAMEEMVQYNGTNMTKKQRMHAESGIPYWQKEDRSHVFRGTCMQLLYALDHAQKASTERNQTSHSDQNEELLERKKRW</sequence>
<dbReference type="Pfam" id="PF04488">
    <property type="entry name" value="Gly_transf_sug"/>
    <property type="match status" value="1"/>
</dbReference>
<dbReference type="Gene3D" id="3.90.550.20">
    <property type="match status" value="1"/>
</dbReference>
<evidence type="ECO:0000256" key="3">
    <source>
        <dbReference type="SAM" id="Phobius"/>
    </source>
</evidence>
<dbReference type="PANTHER" id="PTHR32385:SF15">
    <property type="entry name" value="INOSITOL PHOSPHOCERAMIDE MANNOSYLTRANSFERASE 1"/>
    <property type="match status" value="1"/>
</dbReference>
<dbReference type="GO" id="GO:0000030">
    <property type="term" value="F:mannosyltransferase activity"/>
    <property type="evidence" value="ECO:0007669"/>
    <property type="project" value="TreeGrafter"/>
</dbReference>
<keyword evidence="3" id="KW-0472">Membrane</keyword>
<gene>
    <name evidence="4" type="ORF">SEMRO_1366_G266680.1</name>
</gene>
<feature type="transmembrane region" description="Helical" evidence="3">
    <location>
        <begin position="21"/>
        <end position="38"/>
    </location>
</feature>
<dbReference type="InterPro" id="IPR007577">
    <property type="entry name" value="GlycoTrfase_DXD_sugar-bd_CS"/>
</dbReference>
<protein>
    <submittedName>
        <fullName evidence="4">Glycosyltransferase</fullName>
    </submittedName>
</protein>
<dbReference type="PANTHER" id="PTHR32385">
    <property type="entry name" value="MANNOSYL PHOSPHORYLINOSITOL CERAMIDE SYNTHASE"/>
    <property type="match status" value="1"/>
</dbReference>
<keyword evidence="5" id="KW-1185">Reference proteome</keyword>
<organism evidence="4 5">
    <name type="scientific">Seminavis robusta</name>
    <dbReference type="NCBI Taxonomy" id="568900"/>
    <lineage>
        <taxon>Eukaryota</taxon>
        <taxon>Sar</taxon>
        <taxon>Stramenopiles</taxon>
        <taxon>Ochrophyta</taxon>
        <taxon>Bacillariophyta</taxon>
        <taxon>Bacillariophyceae</taxon>
        <taxon>Bacillariophycidae</taxon>
        <taxon>Naviculales</taxon>
        <taxon>Naviculaceae</taxon>
        <taxon>Seminavis</taxon>
    </lineage>
</organism>
<evidence type="ECO:0000256" key="2">
    <source>
        <dbReference type="SAM" id="MobiDB-lite"/>
    </source>
</evidence>
<proteinExistence type="predicted"/>
<keyword evidence="3" id="KW-1133">Transmembrane helix</keyword>
<dbReference type="EMBL" id="CAICTM010001364">
    <property type="protein sequence ID" value="CAB9523014.1"/>
    <property type="molecule type" value="Genomic_DNA"/>
</dbReference>
<evidence type="ECO:0000313" key="4">
    <source>
        <dbReference type="EMBL" id="CAB9523014.1"/>
    </source>
</evidence>
<dbReference type="InterPro" id="IPR029044">
    <property type="entry name" value="Nucleotide-diphossugar_trans"/>
</dbReference>
<dbReference type="GO" id="GO:0016020">
    <property type="term" value="C:membrane"/>
    <property type="evidence" value="ECO:0007669"/>
    <property type="project" value="GOC"/>
</dbReference>
<dbReference type="AlphaFoldDB" id="A0A9N8EN35"/>
<dbReference type="InterPro" id="IPR051706">
    <property type="entry name" value="Glycosyltransferase_domain"/>
</dbReference>
<name>A0A9N8EN35_9STRA</name>
<keyword evidence="3" id="KW-0812">Transmembrane</keyword>
<evidence type="ECO:0000313" key="5">
    <source>
        <dbReference type="Proteomes" id="UP001153069"/>
    </source>
</evidence>
<dbReference type="OrthoDB" id="43211at2759"/>
<evidence type="ECO:0000256" key="1">
    <source>
        <dbReference type="ARBA" id="ARBA00022679"/>
    </source>
</evidence>
<dbReference type="SUPFAM" id="SSF53448">
    <property type="entry name" value="Nucleotide-diphospho-sugar transferases"/>
    <property type="match status" value="1"/>
</dbReference>
<feature type="region of interest" description="Disordered" evidence="2">
    <location>
        <begin position="408"/>
        <end position="431"/>
    </location>
</feature>
<comment type="caution">
    <text evidence="4">The sequence shown here is derived from an EMBL/GenBank/DDBJ whole genome shotgun (WGS) entry which is preliminary data.</text>
</comment>
<reference evidence="4" key="1">
    <citation type="submission" date="2020-06" db="EMBL/GenBank/DDBJ databases">
        <authorList>
            <consortium name="Plant Systems Biology data submission"/>
        </authorList>
    </citation>
    <scope>NUCLEOTIDE SEQUENCE</scope>
    <source>
        <strain evidence="4">D6</strain>
    </source>
</reference>
<accession>A0A9N8EN35</accession>